<organism evidence="1 2">
    <name type="scientific">Paenibacillus phyllosphaerae</name>
    <dbReference type="NCBI Taxonomy" id="274593"/>
    <lineage>
        <taxon>Bacteria</taxon>
        <taxon>Bacillati</taxon>
        <taxon>Bacillota</taxon>
        <taxon>Bacilli</taxon>
        <taxon>Bacillales</taxon>
        <taxon>Paenibacillaceae</taxon>
        <taxon>Paenibacillus</taxon>
    </lineage>
</organism>
<reference evidence="1 2" key="1">
    <citation type="submission" date="2020-08" db="EMBL/GenBank/DDBJ databases">
        <title>Genomic Encyclopedia of Type Strains, Phase III (KMG-III): the genomes of soil and plant-associated and newly described type strains.</title>
        <authorList>
            <person name="Whitman W."/>
        </authorList>
    </citation>
    <scope>NUCLEOTIDE SEQUENCE [LARGE SCALE GENOMIC DNA]</scope>
    <source>
        <strain evidence="1 2">CECT 5862</strain>
    </source>
</reference>
<dbReference type="Proteomes" id="UP000570361">
    <property type="component" value="Unassembled WGS sequence"/>
</dbReference>
<dbReference type="RefSeq" id="WP_183602971.1">
    <property type="nucleotide sequence ID" value="NZ_JACHXK010000015.1"/>
</dbReference>
<accession>A0A7W5FPX9</accession>
<dbReference type="EMBL" id="JACHXK010000015">
    <property type="protein sequence ID" value="MBB3112855.1"/>
    <property type="molecule type" value="Genomic_DNA"/>
</dbReference>
<evidence type="ECO:0000313" key="2">
    <source>
        <dbReference type="Proteomes" id="UP000570361"/>
    </source>
</evidence>
<keyword evidence="2" id="KW-1185">Reference proteome</keyword>
<sequence length="221" mass="24674">MELALTDGTNGRFFTKGSGYRYNDKKALSRARYLYGLRAKAITTEVRMTRAQQLFNTYLGHKLQMHREGLLKEYQSYAVSPEQEEAWKRELAAAKISSLSIRDWEAVAALRQLAVVHPDPAILSEITAFAARHVKSSDSLVKLSYAENMIDILKTLRKGGALDKSTMLEAARTAAGLLEAVIAQPLIADPGHELEAFGLKDKRSLNLRAKQGRDELDELIQ</sequence>
<evidence type="ECO:0000313" key="1">
    <source>
        <dbReference type="EMBL" id="MBB3112855.1"/>
    </source>
</evidence>
<gene>
    <name evidence="1" type="ORF">FHS18_004957</name>
</gene>
<protein>
    <submittedName>
        <fullName evidence="1">Uncharacterized protein</fullName>
    </submittedName>
</protein>
<dbReference type="AlphaFoldDB" id="A0A7W5FPX9"/>
<name>A0A7W5FPX9_9BACL</name>
<comment type="caution">
    <text evidence="1">The sequence shown here is derived from an EMBL/GenBank/DDBJ whole genome shotgun (WGS) entry which is preliminary data.</text>
</comment>
<proteinExistence type="predicted"/>